<dbReference type="Proteomes" id="UP001254848">
    <property type="component" value="Unassembled WGS sequence"/>
</dbReference>
<dbReference type="RefSeq" id="WP_413778695.1">
    <property type="nucleotide sequence ID" value="NZ_JAUOZS010000001.1"/>
</dbReference>
<feature type="transmembrane region" description="Helical" evidence="1">
    <location>
        <begin position="60"/>
        <end position="79"/>
    </location>
</feature>
<dbReference type="InterPro" id="IPR008972">
    <property type="entry name" value="Cupredoxin"/>
</dbReference>
<comment type="caution">
    <text evidence="3">The sequence shown here is derived from an EMBL/GenBank/DDBJ whole genome shotgun (WGS) entry which is preliminary data.</text>
</comment>
<dbReference type="EMBL" id="JAUOZS010000001">
    <property type="protein sequence ID" value="MDT8900137.1"/>
    <property type="molecule type" value="Genomic_DNA"/>
</dbReference>
<evidence type="ECO:0000256" key="1">
    <source>
        <dbReference type="SAM" id="Phobius"/>
    </source>
</evidence>
<organism evidence="3 4">
    <name type="scientific">Anaeroselena agilis</name>
    <dbReference type="NCBI Taxonomy" id="3063788"/>
    <lineage>
        <taxon>Bacteria</taxon>
        <taxon>Bacillati</taxon>
        <taxon>Bacillota</taxon>
        <taxon>Negativicutes</taxon>
        <taxon>Acetonemataceae</taxon>
        <taxon>Anaeroselena</taxon>
    </lineage>
</organism>
<dbReference type="SUPFAM" id="SSF49503">
    <property type="entry name" value="Cupredoxins"/>
    <property type="match status" value="1"/>
</dbReference>
<protein>
    <submittedName>
        <fullName evidence="3">Cupredoxin domain-containing protein</fullName>
    </submittedName>
</protein>
<name>A0ABU3NVI0_9FIRM</name>
<dbReference type="InterPro" id="IPR028096">
    <property type="entry name" value="EfeO_Cupredoxin"/>
</dbReference>
<evidence type="ECO:0000313" key="4">
    <source>
        <dbReference type="Proteomes" id="UP001254848"/>
    </source>
</evidence>
<accession>A0ABU3NVI0</accession>
<dbReference type="Gene3D" id="2.60.40.420">
    <property type="entry name" value="Cupredoxins - blue copper proteins"/>
    <property type="match status" value="1"/>
</dbReference>
<feature type="domain" description="EfeO-type cupredoxin-like" evidence="2">
    <location>
        <begin position="208"/>
        <end position="294"/>
    </location>
</feature>
<dbReference type="Pfam" id="PF13473">
    <property type="entry name" value="Cupredoxin_1"/>
    <property type="match status" value="1"/>
</dbReference>
<feature type="transmembrane region" description="Helical" evidence="1">
    <location>
        <begin position="91"/>
        <end position="110"/>
    </location>
</feature>
<keyword evidence="1" id="KW-0812">Transmembrane</keyword>
<proteinExistence type="predicted"/>
<evidence type="ECO:0000313" key="3">
    <source>
        <dbReference type="EMBL" id="MDT8900137.1"/>
    </source>
</evidence>
<feature type="transmembrane region" description="Helical" evidence="1">
    <location>
        <begin position="6"/>
        <end position="24"/>
    </location>
</feature>
<feature type="transmembrane region" description="Helical" evidence="1">
    <location>
        <begin position="116"/>
        <end position="135"/>
    </location>
</feature>
<keyword evidence="1" id="KW-1133">Transmembrane helix</keyword>
<feature type="transmembrane region" description="Helical" evidence="1">
    <location>
        <begin position="31"/>
        <end position="54"/>
    </location>
</feature>
<keyword evidence="4" id="KW-1185">Reference proteome</keyword>
<keyword evidence="1" id="KW-0472">Membrane</keyword>
<feature type="transmembrane region" description="Helical" evidence="1">
    <location>
        <begin position="156"/>
        <end position="176"/>
    </location>
</feature>
<gene>
    <name evidence="3" type="ORF">Q4T40_02660</name>
</gene>
<sequence length="300" mass="32239">MLVFITISIAIIVTGYVMSLTYRYREKLTCMAAMMIAMTVAMMSSILIGAVLGTLANGSLLLPTVTAVSTGMIAGYFTGKPVSLMAAIDGMMAGIMGGMMGAMLGVMVLYQLPEYMIAFVNLIFLVVMFFLVKLIREEAGVSENNGKAEVKEGNGNVLASKWYIIPVAFILLFFLAKLTDNGVLAPLNVFGSSAASTKESVVQTDSYARQNNGYQEVDIVVGQNRYTPGEIVVKASVPVKVNFKKAYDGGCLSSLVIQDFGIRQAVKKGITTVEFTPDKPGKYPFTCGMGMFGGYIKVET</sequence>
<reference evidence="3 4" key="1">
    <citation type="submission" date="2023-07" db="EMBL/GenBank/DDBJ databases">
        <title>The novel representative of Negativicutes class, Anaeroselena agilis gen. nov. sp. nov.</title>
        <authorList>
            <person name="Prokofeva M.I."/>
            <person name="Elcheninov A.G."/>
            <person name="Klyukina A."/>
            <person name="Kublanov I.V."/>
            <person name="Frolov E.N."/>
            <person name="Podosokorskaya O.A."/>
        </authorList>
    </citation>
    <scope>NUCLEOTIDE SEQUENCE [LARGE SCALE GENOMIC DNA]</scope>
    <source>
        <strain evidence="3 4">4137-cl</strain>
    </source>
</reference>
<evidence type="ECO:0000259" key="2">
    <source>
        <dbReference type="Pfam" id="PF13473"/>
    </source>
</evidence>